<comment type="function">
    <text evidence="5 6">Structural component of flagellum, the bacterial motility apparatus. Part of the rod structure of flagellar basal body.</text>
</comment>
<proteinExistence type="inferred from homology"/>
<evidence type="ECO:0000256" key="6">
    <source>
        <dbReference type="PIRNR" id="PIRNR002889"/>
    </source>
</evidence>
<dbReference type="InterPro" id="IPR006300">
    <property type="entry name" value="FlgB"/>
</dbReference>
<name>A0A1D7QW09_9BACI</name>
<dbReference type="PANTHER" id="PTHR30435">
    <property type="entry name" value="FLAGELLAR PROTEIN"/>
    <property type="match status" value="1"/>
</dbReference>
<evidence type="ECO:0000256" key="2">
    <source>
        <dbReference type="ARBA" id="ARBA00009677"/>
    </source>
</evidence>
<keyword evidence="9" id="KW-1185">Reference proteome</keyword>
<accession>A0A1D7QW09</accession>
<dbReference type="PANTHER" id="PTHR30435:SF19">
    <property type="entry name" value="FLAGELLAR BASAL-BODY ROD PROTEIN FLGG"/>
    <property type="match status" value="1"/>
</dbReference>
<dbReference type="EMBL" id="CP012502">
    <property type="protein sequence ID" value="AOM83193.1"/>
    <property type="molecule type" value="Genomic_DNA"/>
</dbReference>
<dbReference type="KEGG" id="bbev:BBEV_1832"/>
<keyword evidence="8" id="KW-0969">Cilium</keyword>
<evidence type="ECO:0000256" key="1">
    <source>
        <dbReference type="ARBA" id="ARBA00004117"/>
    </source>
</evidence>
<comment type="similarity">
    <text evidence="2 6">Belongs to the flagella basal body rod proteins family.</text>
</comment>
<keyword evidence="8" id="KW-0282">Flagellum</keyword>
<dbReference type="GO" id="GO:0030694">
    <property type="term" value="C:bacterial-type flagellum basal body, rod"/>
    <property type="evidence" value="ECO:0007669"/>
    <property type="project" value="InterPro"/>
</dbReference>
<dbReference type="GO" id="GO:0071978">
    <property type="term" value="P:bacterial-type flagellum-dependent swarming motility"/>
    <property type="evidence" value="ECO:0007669"/>
    <property type="project" value="TreeGrafter"/>
</dbReference>
<keyword evidence="4 6" id="KW-0975">Bacterial flagellum</keyword>
<reference evidence="8 9" key="1">
    <citation type="submission" date="2015-08" db="EMBL/GenBank/DDBJ databases">
        <title>The complete genome sequence of Bacillus beveridgei MLTeJB.</title>
        <authorList>
            <person name="Hanson T.E."/>
            <person name="Mesa C."/>
            <person name="Basesman S.M."/>
            <person name="Oremland R.S."/>
        </authorList>
    </citation>
    <scope>NUCLEOTIDE SEQUENCE [LARGE SCALE GENOMIC DNA]</scope>
    <source>
        <strain evidence="8 9">MLTeJB</strain>
    </source>
</reference>
<dbReference type="AlphaFoldDB" id="A0A1D7QW09"/>
<dbReference type="Proteomes" id="UP000094463">
    <property type="component" value="Chromosome"/>
</dbReference>
<dbReference type="Pfam" id="PF00460">
    <property type="entry name" value="Flg_bb_rod"/>
    <property type="match status" value="1"/>
</dbReference>
<evidence type="ECO:0000259" key="7">
    <source>
        <dbReference type="Pfam" id="PF00460"/>
    </source>
</evidence>
<evidence type="ECO:0000256" key="4">
    <source>
        <dbReference type="ARBA" id="ARBA00023143"/>
    </source>
</evidence>
<dbReference type="PATRIC" id="fig|632773.3.peg.1920"/>
<comment type="subcellular location">
    <subcellularLocation>
        <location evidence="1 6">Bacterial flagellum basal body</location>
    </subcellularLocation>
</comment>
<comment type="subunit">
    <text evidence="6">The basal body constitutes a major portion of the flagellar organelle and consists of a number of rings mounted on a central rod.</text>
</comment>
<dbReference type="PIRSF" id="PIRSF002889">
    <property type="entry name" value="Rod_FlgB"/>
    <property type="match status" value="1"/>
</dbReference>
<dbReference type="NCBIfam" id="TIGR01396">
    <property type="entry name" value="FlgB"/>
    <property type="match status" value="1"/>
</dbReference>
<dbReference type="STRING" id="632773.BBEV_1832"/>
<evidence type="ECO:0000256" key="3">
    <source>
        <dbReference type="ARBA" id="ARBA00014376"/>
    </source>
</evidence>
<dbReference type="RefSeq" id="WP_069365201.1">
    <property type="nucleotide sequence ID" value="NZ_CP012502.1"/>
</dbReference>
<evidence type="ECO:0000256" key="5">
    <source>
        <dbReference type="ARBA" id="ARBA00024934"/>
    </source>
</evidence>
<protein>
    <recommendedName>
        <fullName evidence="3 6">Flagellar basal body rod protein FlgB</fullName>
    </recommendedName>
</protein>
<evidence type="ECO:0000313" key="9">
    <source>
        <dbReference type="Proteomes" id="UP000094463"/>
    </source>
</evidence>
<keyword evidence="8" id="KW-0966">Cell projection</keyword>
<feature type="domain" description="Flagellar basal body rod protein N-terminal" evidence="7">
    <location>
        <begin position="16"/>
        <end position="38"/>
    </location>
</feature>
<sequence length="134" mass="15348">MEILNNSLNQLLETSLHASARRQDTISNNVANVDTPNYSAKKTVFNHQLQQAMNDQSLQANRRDERHFEFGGQPSNESPHIIQRSNTQYNHNGNNVDIDKEMADMAENQLYYNALIDRMNGRFNSVRTAIGRGR</sequence>
<evidence type="ECO:0000313" key="8">
    <source>
        <dbReference type="EMBL" id="AOM83193.1"/>
    </source>
</evidence>
<organism evidence="8 9">
    <name type="scientific">Salisediminibacterium beveridgei</name>
    <dbReference type="NCBI Taxonomy" id="632773"/>
    <lineage>
        <taxon>Bacteria</taxon>
        <taxon>Bacillati</taxon>
        <taxon>Bacillota</taxon>
        <taxon>Bacilli</taxon>
        <taxon>Bacillales</taxon>
        <taxon>Bacillaceae</taxon>
        <taxon>Salisediminibacterium</taxon>
    </lineage>
</organism>
<gene>
    <name evidence="8" type="primary">flgB</name>
    <name evidence="8" type="ORF">BBEV_1832</name>
</gene>
<dbReference type="OrthoDB" id="9792068at2"/>
<dbReference type="InterPro" id="IPR001444">
    <property type="entry name" value="Flag_bb_rod_N"/>
</dbReference>